<dbReference type="NCBIfam" id="NF005449">
    <property type="entry name" value="PRK07041.1"/>
    <property type="match status" value="1"/>
</dbReference>
<dbReference type="PRINTS" id="PR00081">
    <property type="entry name" value="GDHRDH"/>
</dbReference>
<sequence>MYEFEGKHVLVVGGSSGVGFETARQFINYGAHVTIASRNKKKLEDANLELNNKAKISILDFTNDSSLSSFFEKAQKWDHVVITAAVTPMGSIKELTLDNAKAAMESKFWGAYRIAREVKINAGGSLTLVSGYLASRPKKNTVLQGAINAAIDGLARGLALEMAPVRVNSVSPGLVMTPLWDNIESNKRNEMYSSAKDRLPVARVGKPSDVAKAVLFLADNEYTTGSSLLIDGGGTIAN</sequence>
<dbReference type="SUPFAM" id="SSF51735">
    <property type="entry name" value="NAD(P)-binding Rossmann-fold domains"/>
    <property type="match status" value="1"/>
</dbReference>
<dbReference type="PANTHER" id="PTHR43477">
    <property type="entry name" value="DIHYDROANTICAPSIN 7-DEHYDROGENASE"/>
    <property type="match status" value="1"/>
</dbReference>
<dbReference type="AlphaFoldDB" id="A0AA41XV56"/>
<protein>
    <submittedName>
        <fullName evidence="3">SDR family oxidoreductase</fullName>
    </submittedName>
</protein>
<dbReference type="InterPro" id="IPR051122">
    <property type="entry name" value="SDR_DHRS6-like"/>
</dbReference>
<dbReference type="EMBL" id="JAMPJU010000001">
    <property type="protein sequence ID" value="MCV9880930.1"/>
    <property type="molecule type" value="Genomic_DNA"/>
</dbReference>
<dbReference type="PANTHER" id="PTHR43477:SF1">
    <property type="entry name" value="DIHYDROANTICAPSIN 7-DEHYDROGENASE"/>
    <property type="match status" value="1"/>
</dbReference>
<reference evidence="3" key="1">
    <citation type="submission" date="2022-04" db="EMBL/GenBank/DDBJ databases">
        <title>Brenneria sp. isolated from walnut trees in Serbia.</title>
        <authorList>
            <person name="Gasic K."/>
            <person name="Zlatkovic N."/>
            <person name="Kuzmanovic N."/>
        </authorList>
    </citation>
    <scope>NUCLEOTIDE SEQUENCE</scope>
    <source>
        <strain evidence="4">KBI 423</strain>
        <strain evidence="3">KBI 447</strain>
    </source>
</reference>
<dbReference type="RefSeq" id="WP_264088619.1">
    <property type="nucleotide sequence ID" value="NZ_JAMPJT010000001.1"/>
</dbReference>
<dbReference type="Proteomes" id="UP001165568">
    <property type="component" value="Unassembled WGS sequence"/>
</dbReference>
<organism evidence="3 6">
    <name type="scientific">Brenneria izbisi</name>
    <dbReference type="NCBI Taxonomy" id="2939450"/>
    <lineage>
        <taxon>Bacteria</taxon>
        <taxon>Pseudomonadati</taxon>
        <taxon>Pseudomonadota</taxon>
        <taxon>Gammaproteobacteria</taxon>
        <taxon>Enterobacterales</taxon>
        <taxon>Pectobacteriaceae</taxon>
        <taxon>Brenneria</taxon>
    </lineage>
</organism>
<evidence type="ECO:0000256" key="1">
    <source>
        <dbReference type="ARBA" id="ARBA00006484"/>
    </source>
</evidence>
<keyword evidence="5" id="KW-1185">Reference proteome</keyword>
<evidence type="ECO:0000313" key="6">
    <source>
        <dbReference type="Proteomes" id="UP001165569"/>
    </source>
</evidence>
<dbReference type="Gene3D" id="3.40.50.720">
    <property type="entry name" value="NAD(P)-binding Rossmann-like Domain"/>
    <property type="match status" value="1"/>
</dbReference>
<dbReference type="InterPro" id="IPR002347">
    <property type="entry name" value="SDR_fam"/>
</dbReference>
<comment type="caution">
    <text evidence="3">The sequence shown here is derived from an EMBL/GenBank/DDBJ whole genome shotgun (WGS) entry which is preliminary data.</text>
</comment>
<comment type="similarity">
    <text evidence="1">Belongs to the short-chain dehydrogenases/reductases (SDR) family.</text>
</comment>
<keyword evidence="2" id="KW-0560">Oxidoreductase</keyword>
<evidence type="ECO:0000313" key="4">
    <source>
        <dbReference type="EMBL" id="MCV9880930.1"/>
    </source>
</evidence>
<accession>A0AA41XV56</accession>
<dbReference type="EMBL" id="JAMPJT010000001">
    <property type="protein sequence ID" value="MCV9877504.1"/>
    <property type="molecule type" value="Genomic_DNA"/>
</dbReference>
<dbReference type="InterPro" id="IPR036291">
    <property type="entry name" value="NAD(P)-bd_dom_sf"/>
</dbReference>
<evidence type="ECO:0000313" key="5">
    <source>
        <dbReference type="Proteomes" id="UP001165568"/>
    </source>
</evidence>
<gene>
    <name evidence="3" type="ORF">NC803_01365</name>
    <name evidence="4" type="ORF">NC856_01380</name>
</gene>
<evidence type="ECO:0000256" key="2">
    <source>
        <dbReference type="ARBA" id="ARBA00023002"/>
    </source>
</evidence>
<dbReference type="Proteomes" id="UP001165569">
    <property type="component" value="Unassembled WGS sequence"/>
</dbReference>
<proteinExistence type="inferred from homology"/>
<evidence type="ECO:0000313" key="3">
    <source>
        <dbReference type="EMBL" id="MCV9877504.1"/>
    </source>
</evidence>
<dbReference type="GO" id="GO:0016491">
    <property type="term" value="F:oxidoreductase activity"/>
    <property type="evidence" value="ECO:0007669"/>
    <property type="project" value="UniProtKB-KW"/>
</dbReference>
<dbReference type="Pfam" id="PF13561">
    <property type="entry name" value="adh_short_C2"/>
    <property type="match status" value="1"/>
</dbReference>
<name>A0AA41XV56_9GAMM</name>